<keyword evidence="4" id="KW-1185">Reference proteome</keyword>
<dbReference type="EMBL" id="AP014545">
    <property type="protein sequence ID" value="BBB27694.1"/>
    <property type="molecule type" value="Genomic_DNA"/>
</dbReference>
<feature type="domain" description="Thioredoxin" evidence="2">
    <location>
        <begin position="26"/>
        <end position="178"/>
    </location>
</feature>
<dbReference type="KEGG" id="ajp:AMJAP_3109"/>
<evidence type="ECO:0000259" key="2">
    <source>
        <dbReference type="PROSITE" id="PS51352"/>
    </source>
</evidence>
<proteinExistence type="predicted"/>
<accession>A0A7R6P5N3</accession>
<evidence type="ECO:0000313" key="3">
    <source>
        <dbReference type="EMBL" id="BBB27694.1"/>
    </source>
</evidence>
<dbReference type="PROSITE" id="PS51352">
    <property type="entry name" value="THIOREDOXIN_2"/>
    <property type="match status" value="1"/>
</dbReference>
<dbReference type="Gene3D" id="3.40.30.10">
    <property type="entry name" value="Glutaredoxin"/>
    <property type="match status" value="1"/>
</dbReference>
<feature type="chain" id="PRO_5032356035" evidence="1">
    <location>
        <begin position="24"/>
        <end position="179"/>
    </location>
</feature>
<dbReference type="InterPro" id="IPR013766">
    <property type="entry name" value="Thioredoxin_domain"/>
</dbReference>
<dbReference type="Pfam" id="PF00578">
    <property type="entry name" value="AhpC-TSA"/>
    <property type="match status" value="1"/>
</dbReference>
<dbReference type="InterPro" id="IPR000866">
    <property type="entry name" value="AhpC/TSA"/>
</dbReference>
<gene>
    <name evidence="3" type="ORF">AMJAP_3109</name>
</gene>
<evidence type="ECO:0000256" key="1">
    <source>
        <dbReference type="SAM" id="SignalP"/>
    </source>
</evidence>
<dbReference type="InterPro" id="IPR050553">
    <property type="entry name" value="Thioredoxin_ResA/DsbE_sf"/>
</dbReference>
<protein>
    <submittedName>
        <fullName evidence="3">Thioredoxin</fullName>
    </submittedName>
</protein>
<dbReference type="GO" id="GO:0016209">
    <property type="term" value="F:antioxidant activity"/>
    <property type="evidence" value="ECO:0007669"/>
    <property type="project" value="InterPro"/>
</dbReference>
<feature type="signal peptide" evidence="1">
    <location>
        <begin position="1"/>
        <end position="23"/>
    </location>
</feature>
<dbReference type="GO" id="GO:0016491">
    <property type="term" value="F:oxidoreductase activity"/>
    <property type="evidence" value="ECO:0007669"/>
    <property type="project" value="InterPro"/>
</dbReference>
<keyword evidence="1" id="KW-0732">Signal</keyword>
<dbReference type="SUPFAM" id="SSF52833">
    <property type="entry name" value="Thioredoxin-like"/>
    <property type="match status" value="1"/>
</dbReference>
<sequence>MNGFIRTFVVLFVGLGLSFSANAGKLQTSLPAPEFTQAGTDSWLNSPPLSLKELRGTVVMLDFWTFDCWNCYRSFPWMGELEQKLADEAFTVIGIHTPEFAHERVRANVEAKIDEFKLHHPVMMDNDFTYWQMMGNKYWPTFYLIDKQGLVRSIYIGETHAGSEQARAIERDIRGLLRE</sequence>
<dbReference type="InterPro" id="IPR036249">
    <property type="entry name" value="Thioredoxin-like_sf"/>
</dbReference>
<evidence type="ECO:0000313" key="4">
    <source>
        <dbReference type="Proteomes" id="UP000595663"/>
    </source>
</evidence>
<dbReference type="PANTHER" id="PTHR42852:SF13">
    <property type="entry name" value="PROTEIN DIPZ"/>
    <property type="match status" value="1"/>
</dbReference>
<dbReference type="AlphaFoldDB" id="A0A7R6P5N3"/>
<dbReference type="PANTHER" id="PTHR42852">
    <property type="entry name" value="THIOL:DISULFIDE INTERCHANGE PROTEIN DSBE"/>
    <property type="match status" value="1"/>
</dbReference>
<name>A0A7R6P5N3_9GAMM</name>
<organism evidence="3 4">
    <name type="scientific">Amphritea japonica ATCC BAA-1530</name>
    <dbReference type="NCBI Taxonomy" id="1278309"/>
    <lineage>
        <taxon>Bacteria</taxon>
        <taxon>Pseudomonadati</taxon>
        <taxon>Pseudomonadota</taxon>
        <taxon>Gammaproteobacteria</taxon>
        <taxon>Oceanospirillales</taxon>
        <taxon>Oceanospirillaceae</taxon>
        <taxon>Amphritea</taxon>
    </lineage>
</organism>
<dbReference type="Proteomes" id="UP000595663">
    <property type="component" value="Chromosome"/>
</dbReference>
<dbReference type="RefSeq" id="WP_026340261.1">
    <property type="nucleotide sequence ID" value="NZ_AP014545.1"/>
</dbReference>
<reference evidence="3 4" key="1">
    <citation type="journal article" date="2008" name="Int. J. Syst. Evol. Microbiol.">
        <title>Amphritea japonica sp. nov. and Amphritea balenae sp. nov., isolated from the sediment adjacent to sperm whale carcasses off Kagoshima, Japan.</title>
        <authorList>
            <person name="Miyazaki M."/>
            <person name="Nogi Y."/>
            <person name="Fujiwara Y."/>
            <person name="Kawato M."/>
            <person name="Nagahama T."/>
            <person name="Kubokawa K."/>
            <person name="Horikoshi K."/>
        </authorList>
    </citation>
    <scope>NUCLEOTIDE SEQUENCE [LARGE SCALE GENOMIC DNA]</scope>
    <source>
        <strain evidence="3 4">ATCC BAA-1530</strain>
    </source>
</reference>